<accession>A0AAU9JIT1</accession>
<dbReference type="Proteomes" id="UP001162131">
    <property type="component" value="Unassembled WGS sequence"/>
</dbReference>
<dbReference type="PROSITE" id="PS50004">
    <property type="entry name" value="C2"/>
    <property type="match status" value="1"/>
</dbReference>
<protein>
    <recommendedName>
        <fullName evidence="1">C2 domain-containing protein</fullName>
    </recommendedName>
</protein>
<dbReference type="EMBL" id="CAJZBQ010000038">
    <property type="protein sequence ID" value="CAG9325484.1"/>
    <property type="molecule type" value="Genomic_DNA"/>
</dbReference>
<evidence type="ECO:0000259" key="1">
    <source>
        <dbReference type="PROSITE" id="PS50004"/>
    </source>
</evidence>
<dbReference type="Gene3D" id="2.60.40.150">
    <property type="entry name" value="C2 domain"/>
    <property type="match status" value="1"/>
</dbReference>
<feature type="domain" description="C2" evidence="1">
    <location>
        <begin position="60"/>
        <end position="180"/>
    </location>
</feature>
<gene>
    <name evidence="2" type="ORF">BSTOLATCC_MIC38737</name>
</gene>
<dbReference type="InterPro" id="IPR035892">
    <property type="entry name" value="C2_domain_sf"/>
</dbReference>
<dbReference type="AlphaFoldDB" id="A0AAU9JIT1"/>
<proteinExistence type="predicted"/>
<dbReference type="Pfam" id="PF00168">
    <property type="entry name" value="C2"/>
    <property type="match status" value="1"/>
</dbReference>
<sequence length="231" mass="26730">MGDCASRISKSELEQHMKDYNAKNDQSFISIPYERTIDQTIAEDTNKRGLEEKLKLYQRKILEFQTKIDSVTAGQPQIPELNIEIQKGVSLYTKGLCFTRGQPYVTVQLEPKGPTCETNASDVYKPYWYRLFELKQSLDNFTSLSFRVWSRENSSETHLFGGFEINLNDLSDQRVKEGWFKLDIDDPSKQVDPALRIRVQLIQDERALYASLIQSCIQKIQALTYAINKLE</sequence>
<evidence type="ECO:0000313" key="3">
    <source>
        <dbReference type="Proteomes" id="UP001162131"/>
    </source>
</evidence>
<organism evidence="2 3">
    <name type="scientific">Blepharisma stoltei</name>
    <dbReference type="NCBI Taxonomy" id="1481888"/>
    <lineage>
        <taxon>Eukaryota</taxon>
        <taxon>Sar</taxon>
        <taxon>Alveolata</taxon>
        <taxon>Ciliophora</taxon>
        <taxon>Postciliodesmatophora</taxon>
        <taxon>Heterotrichea</taxon>
        <taxon>Heterotrichida</taxon>
        <taxon>Blepharismidae</taxon>
        <taxon>Blepharisma</taxon>
    </lineage>
</organism>
<keyword evidence="3" id="KW-1185">Reference proteome</keyword>
<dbReference type="InterPro" id="IPR000008">
    <property type="entry name" value="C2_dom"/>
</dbReference>
<dbReference type="SUPFAM" id="SSF49562">
    <property type="entry name" value="C2 domain (Calcium/lipid-binding domain, CaLB)"/>
    <property type="match status" value="1"/>
</dbReference>
<reference evidence="2" key="1">
    <citation type="submission" date="2021-09" db="EMBL/GenBank/DDBJ databases">
        <authorList>
            <consortium name="AG Swart"/>
            <person name="Singh M."/>
            <person name="Singh A."/>
            <person name="Seah K."/>
            <person name="Emmerich C."/>
        </authorList>
    </citation>
    <scope>NUCLEOTIDE SEQUENCE</scope>
    <source>
        <strain evidence="2">ATCC30299</strain>
    </source>
</reference>
<comment type="caution">
    <text evidence="2">The sequence shown here is derived from an EMBL/GenBank/DDBJ whole genome shotgun (WGS) entry which is preliminary data.</text>
</comment>
<evidence type="ECO:0000313" key="2">
    <source>
        <dbReference type="EMBL" id="CAG9325484.1"/>
    </source>
</evidence>
<name>A0AAU9JIT1_9CILI</name>